<dbReference type="Gene3D" id="3.40.50.150">
    <property type="entry name" value="Vaccinia Virus protein VP39"/>
    <property type="match status" value="1"/>
</dbReference>
<proteinExistence type="predicted"/>
<evidence type="ECO:0000313" key="2">
    <source>
        <dbReference type="EMBL" id="GJQ11416.1"/>
    </source>
</evidence>
<dbReference type="Pfam" id="PF02353">
    <property type="entry name" value="CMAS"/>
    <property type="match status" value="1"/>
</dbReference>
<dbReference type="InterPro" id="IPR050723">
    <property type="entry name" value="CFA/CMAS"/>
</dbReference>
<reference evidence="2" key="2">
    <citation type="submission" date="2022-01" db="EMBL/GenBank/DDBJ databases">
        <authorList>
            <person name="Hirooka S."/>
            <person name="Miyagishima S.Y."/>
        </authorList>
    </citation>
    <scope>NUCLEOTIDE SEQUENCE</scope>
    <source>
        <strain evidence="2">NBRC 102759</strain>
    </source>
</reference>
<reference evidence="2" key="1">
    <citation type="journal article" date="2022" name="Proc. Natl. Acad. Sci. U.S.A.">
        <title>Life cycle and functional genomics of the unicellular red alga Galdieria for elucidating algal and plant evolution and industrial use.</title>
        <authorList>
            <person name="Hirooka S."/>
            <person name="Itabashi T."/>
            <person name="Ichinose T.M."/>
            <person name="Onuma R."/>
            <person name="Fujiwara T."/>
            <person name="Yamashita S."/>
            <person name="Jong L.W."/>
            <person name="Tomita R."/>
            <person name="Iwane A.H."/>
            <person name="Miyagishima S.Y."/>
        </authorList>
    </citation>
    <scope>NUCLEOTIDE SEQUENCE</scope>
    <source>
        <strain evidence="2">NBRC 102759</strain>
    </source>
</reference>
<feature type="domain" description="Amine oxidase" evidence="1">
    <location>
        <begin position="16"/>
        <end position="330"/>
    </location>
</feature>
<gene>
    <name evidence="2" type="ORF">GpartN1_g3207.t1</name>
</gene>
<dbReference type="PANTHER" id="PTHR43667:SF2">
    <property type="entry name" value="FATTY ACID C-METHYL TRANSFERASE"/>
    <property type="match status" value="1"/>
</dbReference>
<comment type="caution">
    <text evidence="2">The sequence shown here is derived from an EMBL/GenBank/DDBJ whole genome shotgun (WGS) entry which is preliminary data.</text>
</comment>
<dbReference type="GO" id="GO:0016491">
    <property type="term" value="F:oxidoreductase activity"/>
    <property type="evidence" value="ECO:0007669"/>
    <property type="project" value="InterPro"/>
</dbReference>
<dbReference type="AlphaFoldDB" id="A0A9C7PX44"/>
<dbReference type="Gene3D" id="3.30.70.1990">
    <property type="match status" value="1"/>
</dbReference>
<dbReference type="OrthoDB" id="5977668at2759"/>
<dbReference type="PANTHER" id="PTHR43667">
    <property type="entry name" value="CYCLOPROPANE-FATTY-ACYL-PHOSPHOLIPID SYNTHASE"/>
    <property type="match status" value="1"/>
</dbReference>
<dbReference type="PRINTS" id="PR00419">
    <property type="entry name" value="ADXRDTASE"/>
</dbReference>
<name>A0A9C7PX44_9RHOD</name>
<dbReference type="InterPro" id="IPR029063">
    <property type="entry name" value="SAM-dependent_MTases_sf"/>
</dbReference>
<dbReference type="Gene3D" id="3.50.50.60">
    <property type="entry name" value="FAD/NAD(P)-binding domain"/>
    <property type="match status" value="1"/>
</dbReference>
<dbReference type="EMBL" id="BQMJ01000024">
    <property type="protein sequence ID" value="GJQ11416.1"/>
    <property type="molecule type" value="Genomic_DNA"/>
</dbReference>
<dbReference type="Pfam" id="PF01593">
    <property type="entry name" value="Amino_oxidase"/>
    <property type="match status" value="1"/>
</dbReference>
<evidence type="ECO:0000313" key="3">
    <source>
        <dbReference type="Proteomes" id="UP001061958"/>
    </source>
</evidence>
<dbReference type="SUPFAM" id="SSF51905">
    <property type="entry name" value="FAD/NAD(P)-binding domain"/>
    <property type="match status" value="1"/>
</dbReference>
<evidence type="ECO:0000259" key="1">
    <source>
        <dbReference type="Pfam" id="PF01593"/>
    </source>
</evidence>
<accession>A0A9C7PX44</accession>
<organism evidence="2 3">
    <name type="scientific">Galdieria partita</name>
    <dbReference type="NCBI Taxonomy" id="83374"/>
    <lineage>
        <taxon>Eukaryota</taxon>
        <taxon>Rhodophyta</taxon>
        <taxon>Bangiophyceae</taxon>
        <taxon>Galdieriales</taxon>
        <taxon>Galdieriaceae</taxon>
        <taxon>Galdieria</taxon>
    </lineage>
</organism>
<dbReference type="InterPro" id="IPR002937">
    <property type="entry name" value="Amino_oxidase"/>
</dbReference>
<sequence>MNNKSGPKIAIIGAGISGLIAAWCLSHHGYDVTIFEKESQVGGHAKAISVEVEDQSFLVDVGFMVFNEKTYPNLVAISEYLNQSRQPSDMSFSFSLGNKSSWSSESLKTLFSKRSNWWSPSFYLMLYDIFRFNKHATWLVDQWKKDPTSTKETEWTVGYFLETYNYSSFFRDSYLLPMAAAVWSSPLDNILEFPVLFLLQFFYNHGFLQIFNRPQWYCLKGSSRSFLSKLIADMHVNIRCNTSVASVASVEKDSDLVVRICLQDQTEEEFDQVIFATHSNTTSLLLSDKSHPVHVILKNLPYSQNDIYIHCDEKWLPGDKRNWSSWNFLSPLSHRKNRAPCVTYWLNRLQKLPCKSPILETLNPWEPPESSKILAHFIWEHPQYTLLSQQSQQNLQQIQGRNHMWYCGAYCGYGFHEDGLVSGIQVASLLVGKENFRYFWKSSKVHLIGSNVDHSATISKSFWNRGHWMDSLGNLCRPMIHDWLKYFVKVGQLFLVDMVDNGNAMDGTQNTLCFGHENAKLQSVTIYVKRPRFYLRVLLFMDIGLAESYMYGDIEFSDTEALLSLFYILIENRDQGSLNDWKYSLFRWTGGWINTLYLKWWRRNTIQNSCQNIRDHYDLSNNLFALFLGPTWMYSCALWRNTSDTLEDAQRAKLQQIISKMNVSKSHHVLEIGFGWGELAIQLVKQKGCKVTGITLSEEQLHLAKQRVALEGLEHNIDLQVMDYRLVTGQFDRIVSIEMLEAVGHEYLGDYFAALERLLKPNGLVVLQVISVPEYRYEAYRTSSDFINKHIFPGSCCPSLTALCNAMSRHSSLMMSHVEDIGTHYAKTLAAWRERFFHNHKRILQLGFDWVFIRKWLYYFCYCEAGFASRTLADYQIVLMRPGTSQEDSNYHNV</sequence>
<keyword evidence="3" id="KW-1185">Reference proteome</keyword>
<dbReference type="Proteomes" id="UP001061958">
    <property type="component" value="Unassembled WGS sequence"/>
</dbReference>
<protein>
    <recommendedName>
        <fullName evidence="1">Amine oxidase domain-containing protein</fullName>
    </recommendedName>
</protein>
<dbReference type="InterPro" id="IPR036188">
    <property type="entry name" value="FAD/NAD-bd_sf"/>
</dbReference>
<dbReference type="CDD" id="cd02440">
    <property type="entry name" value="AdoMet_MTases"/>
    <property type="match status" value="1"/>
</dbReference>
<dbReference type="SUPFAM" id="SSF53335">
    <property type="entry name" value="S-adenosyl-L-methionine-dependent methyltransferases"/>
    <property type="match status" value="1"/>
</dbReference>
<dbReference type="Gene3D" id="1.10.405.20">
    <property type="match status" value="1"/>
</dbReference>